<evidence type="ECO:0000313" key="3">
    <source>
        <dbReference type="Proteomes" id="UP000594261"/>
    </source>
</evidence>
<organism evidence="2 3">
    <name type="scientific">Quercus lobata</name>
    <name type="common">Valley oak</name>
    <dbReference type="NCBI Taxonomy" id="97700"/>
    <lineage>
        <taxon>Eukaryota</taxon>
        <taxon>Viridiplantae</taxon>
        <taxon>Streptophyta</taxon>
        <taxon>Embryophyta</taxon>
        <taxon>Tracheophyta</taxon>
        <taxon>Spermatophyta</taxon>
        <taxon>Magnoliopsida</taxon>
        <taxon>eudicotyledons</taxon>
        <taxon>Gunneridae</taxon>
        <taxon>Pentapetalae</taxon>
        <taxon>rosids</taxon>
        <taxon>fabids</taxon>
        <taxon>Fagales</taxon>
        <taxon>Fagaceae</taxon>
        <taxon>Quercus</taxon>
    </lineage>
</organism>
<accession>A0A7N2KWB9</accession>
<reference evidence="3" key="1">
    <citation type="journal article" date="2016" name="G3 (Bethesda)">
        <title>First Draft Assembly and Annotation of the Genome of a California Endemic Oak Quercus lobata Nee (Fagaceae).</title>
        <authorList>
            <person name="Sork V.L."/>
            <person name="Fitz-Gibbon S.T."/>
            <person name="Puiu D."/>
            <person name="Crepeau M."/>
            <person name="Gugger P.F."/>
            <person name="Sherman R."/>
            <person name="Stevens K."/>
            <person name="Langley C.H."/>
            <person name="Pellegrini M."/>
            <person name="Salzberg S.L."/>
        </authorList>
    </citation>
    <scope>NUCLEOTIDE SEQUENCE [LARGE SCALE GENOMIC DNA]</scope>
    <source>
        <strain evidence="3">cv. SW786</strain>
    </source>
</reference>
<feature type="domain" description="Reverse transcriptase zinc-binding" evidence="1">
    <location>
        <begin position="406"/>
        <end position="501"/>
    </location>
</feature>
<keyword evidence="3" id="KW-1185">Reference proteome</keyword>
<dbReference type="Gramene" id="QL02p052601:mrna">
    <property type="protein sequence ID" value="QL02p052601:mrna"/>
    <property type="gene ID" value="QL02p052601"/>
</dbReference>
<dbReference type="AlphaFoldDB" id="A0A7N2KWB9"/>
<dbReference type="PANTHER" id="PTHR33116:SF86">
    <property type="entry name" value="REVERSE TRANSCRIPTASE DOMAIN-CONTAINING PROTEIN"/>
    <property type="match status" value="1"/>
</dbReference>
<dbReference type="EnsemblPlants" id="QL02p052601:mrna">
    <property type="protein sequence ID" value="QL02p052601:mrna"/>
    <property type="gene ID" value="QL02p052601"/>
</dbReference>
<dbReference type="Pfam" id="PF13966">
    <property type="entry name" value="zf-RVT"/>
    <property type="match status" value="1"/>
</dbReference>
<proteinExistence type="predicted"/>
<dbReference type="InParanoid" id="A0A7N2KWB9"/>
<dbReference type="PANTHER" id="PTHR33116">
    <property type="entry name" value="REVERSE TRANSCRIPTASE ZINC-BINDING DOMAIN-CONTAINING PROTEIN-RELATED-RELATED"/>
    <property type="match status" value="1"/>
</dbReference>
<dbReference type="Proteomes" id="UP000594261">
    <property type="component" value="Chromosome 2"/>
</dbReference>
<protein>
    <recommendedName>
        <fullName evidence="1">Reverse transcriptase zinc-binding domain-containing protein</fullName>
    </recommendedName>
</protein>
<evidence type="ECO:0000313" key="2">
    <source>
        <dbReference type="EnsemblPlants" id="QL02p052601:mrna"/>
    </source>
</evidence>
<name>A0A7N2KWB9_QUELO</name>
<evidence type="ECO:0000259" key="1">
    <source>
        <dbReference type="Pfam" id="PF13966"/>
    </source>
</evidence>
<dbReference type="OMA" id="WIFITEH"/>
<sequence>MGFYGKSEKQLRHETWDLLKHLKSRSSAPWLCIGDYNEILASEEKEAHLEEIIRVKDEINTILNHDELHWRQRSRSTWLKAGDKNTKFFHQRASQRRQKNNISGIFDGGGVWHESEKGIARATKSYFHELFKSTNPSDMNNVLNSVDKVVTPELNHSLLQNYTAKEVYRALFQMHPSKSPSPNGLSGMIRRAVENREIHGVLSCPNGVCISHLLFADDSFLFCEASVEERQRLMDILGQYEATSAQAINRQKTSLFFSRNTREEVKQNIQQMLGARIMTNCEKYLGLLMACGKSKAEIGHNPSFVWRSLVAAREVIMEGSRWRVGNGRQIRAESHNWLSHKPIFRREEWPNLRVGDLIDDRAWEWKRTMIAEIFAPRTYEEILAIPLSRERTQDTLIWKENRKHEFSVKSAYRIAQRLNKQEVTEHLQAGADGKLWKTVWKLNVPPKVRMFMWRACANILPTRDNLHRQRVDVDRNCEFCRQQPKMGAHLLWECPFARNVWALSSGKVQKCRNDV</sequence>
<dbReference type="InterPro" id="IPR026960">
    <property type="entry name" value="RVT-Znf"/>
</dbReference>
<reference evidence="2" key="2">
    <citation type="submission" date="2021-01" db="UniProtKB">
        <authorList>
            <consortium name="EnsemblPlants"/>
        </authorList>
    </citation>
    <scope>IDENTIFICATION</scope>
</reference>